<evidence type="ECO:0000256" key="2">
    <source>
        <dbReference type="ARBA" id="ARBA00022481"/>
    </source>
</evidence>
<dbReference type="PANTHER" id="PTHR45790:SF6">
    <property type="entry name" value="UROPORPHYRINOGEN-III C-METHYLTRANSFERASE"/>
    <property type="match status" value="1"/>
</dbReference>
<evidence type="ECO:0000256" key="10">
    <source>
        <dbReference type="RuleBase" id="RU003960"/>
    </source>
</evidence>
<dbReference type="InterPro" id="IPR028281">
    <property type="entry name" value="Sirohaem_synthase_central"/>
</dbReference>
<dbReference type="Gene3D" id="3.40.1010.10">
    <property type="entry name" value="Cobalt-precorrin-4 Transmethylase, Domain 1"/>
    <property type="match status" value="1"/>
</dbReference>
<feature type="domain" description="Tetrapyrrole methylase" evidence="12">
    <location>
        <begin position="313"/>
        <end position="529"/>
    </location>
</feature>
<dbReference type="Gene3D" id="3.30.950.10">
    <property type="entry name" value="Methyltransferase, Cobalt-precorrin-4 Transmethylase, Domain 2"/>
    <property type="match status" value="1"/>
</dbReference>
<dbReference type="FunFam" id="3.40.1010.10:FF:000006">
    <property type="entry name" value="Siroheme synthase, putative"/>
    <property type="match status" value="1"/>
</dbReference>
<dbReference type="Proteomes" id="UP001217754">
    <property type="component" value="Chromosome 6"/>
</dbReference>
<organism evidence="15 16">
    <name type="scientific">Malassezia japonica</name>
    <dbReference type="NCBI Taxonomy" id="223818"/>
    <lineage>
        <taxon>Eukaryota</taxon>
        <taxon>Fungi</taxon>
        <taxon>Dikarya</taxon>
        <taxon>Basidiomycota</taxon>
        <taxon>Ustilaginomycotina</taxon>
        <taxon>Malasseziomycetes</taxon>
        <taxon>Malasseziales</taxon>
        <taxon>Malasseziaceae</taxon>
        <taxon>Malassezia</taxon>
    </lineage>
</organism>
<dbReference type="Pfam" id="PF00590">
    <property type="entry name" value="TP_methylase"/>
    <property type="match status" value="1"/>
</dbReference>
<proteinExistence type="inferred from homology"/>
<dbReference type="InterPro" id="IPR028162">
    <property type="entry name" value="Met8_C"/>
</dbReference>
<evidence type="ECO:0000256" key="8">
    <source>
        <dbReference type="ARBA" id="ARBA00023244"/>
    </source>
</evidence>
<dbReference type="Gene3D" id="3.40.50.720">
    <property type="entry name" value="NAD(P)-binding Rossmann-like Domain"/>
    <property type="match status" value="1"/>
</dbReference>
<feature type="domain" description="Siroheme synthase central" evidence="14">
    <location>
        <begin position="167"/>
        <end position="190"/>
    </location>
</feature>
<dbReference type="RefSeq" id="XP_060123071.1">
    <property type="nucleotide sequence ID" value="XM_060267088.1"/>
</dbReference>
<keyword evidence="16" id="KW-1185">Reference proteome</keyword>
<evidence type="ECO:0000259" key="12">
    <source>
        <dbReference type="Pfam" id="PF00590"/>
    </source>
</evidence>
<accession>A0AAF0F5C1</accession>
<evidence type="ECO:0000256" key="1">
    <source>
        <dbReference type="ARBA" id="ARBA00012400"/>
    </source>
</evidence>
<dbReference type="GO" id="GO:0004851">
    <property type="term" value="F:uroporphyrin-III C-methyltransferase activity"/>
    <property type="evidence" value="ECO:0007669"/>
    <property type="project" value="TreeGrafter"/>
</dbReference>
<dbReference type="Pfam" id="PF13241">
    <property type="entry name" value="NAD_binding_7"/>
    <property type="match status" value="1"/>
</dbReference>
<feature type="region of interest" description="Disordered" evidence="11">
    <location>
        <begin position="626"/>
        <end position="655"/>
    </location>
</feature>
<reference evidence="15" key="1">
    <citation type="submission" date="2023-03" db="EMBL/GenBank/DDBJ databases">
        <title>Mating type loci evolution in Malassezia.</title>
        <authorList>
            <person name="Coelho M.A."/>
        </authorList>
    </citation>
    <scope>NUCLEOTIDE SEQUENCE</scope>
    <source>
        <strain evidence="15">CBS 9431</strain>
    </source>
</reference>
<keyword evidence="2" id="KW-0488">Methylation</keyword>
<dbReference type="GO" id="GO:0043115">
    <property type="term" value="F:precorrin-2 dehydrogenase activity"/>
    <property type="evidence" value="ECO:0007669"/>
    <property type="project" value="UniProtKB-EC"/>
</dbReference>
<evidence type="ECO:0000259" key="13">
    <source>
        <dbReference type="Pfam" id="PF14823"/>
    </source>
</evidence>
<dbReference type="GeneID" id="85226811"/>
<dbReference type="InterPro" id="IPR000878">
    <property type="entry name" value="4pyrrol_Mease"/>
</dbReference>
<name>A0AAF0F5C1_9BASI</name>
<dbReference type="InterPro" id="IPR006366">
    <property type="entry name" value="CobA/CysG_C"/>
</dbReference>
<dbReference type="InterPro" id="IPR014777">
    <property type="entry name" value="4pyrrole_Mease_sub1"/>
</dbReference>
<evidence type="ECO:0000256" key="3">
    <source>
        <dbReference type="ARBA" id="ARBA00022603"/>
    </source>
</evidence>
<dbReference type="AlphaFoldDB" id="A0AAF0F5C1"/>
<dbReference type="InterPro" id="IPR003043">
    <property type="entry name" value="Uropor_MeTrfase_CS"/>
</dbReference>
<dbReference type="GO" id="GO:0019354">
    <property type="term" value="P:siroheme biosynthetic process"/>
    <property type="evidence" value="ECO:0007669"/>
    <property type="project" value="InterPro"/>
</dbReference>
<dbReference type="PROSITE" id="PS00840">
    <property type="entry name" value="SUMT_2"/>
    <property type="match status" value="1"/>
</dbReference>
<dbReference type="InterPro" id="IPR035996">
    <property type="entry name" value="4pyrrol_Methylase_sf"/>
</dbReference>
<dbReference type="Pfam" id="PF14824">
    <property type="entry name" value="Sirohm_synth_M"/>
    <property type="match status" value="1"/>
</dbReference>
<keyword evidence="6" id="KW-0560">Oxidoreductase</keyword>
<evidence type="ECO:0000256" key="9">
    <source>
        <dbReference type="ARBA" id="ARBA00035662"/>
    </source>
</evidence>
<feature type="region of interest" description="Disordered" evidence="11">
    <location>
        <begin position="276"/>
        <end position="298"/>
    </location>
</feature>
<keyword evidence="8" id="KW-0627">Porphyrin biosynthesis</keyword>
<evidence type="ECO:0000256" key="4">
    <source>
        <dbReference type="ARBA" id="ARBA00022679"/>
    </source>
</evidence>
<feature type="region of interest" description="Disordered" evidence="11">
    <location>
        <begin position="211"/>
        <end position="233"/>
    </location>
</feature>
<dbReference type="EC" id="1.3.1.76" evidence="1"/>
<evidence type="ECO:0000313" key="15">
    <source>
        <dbReference type="EMBL" id="WFD40174.1"/>
    </source>
</evidence>
<evidence type="ECO:0000259" key="14">
    <source>
        <dbReference type="Pfam" id="PF14824"/>
    </source>
</evidence>
<dbReference type="InterPro" id="IPR050161">
    <property type="entry name" value="Siro_Cobalamin_biosynth"/>
</dbReference>
<dbReference type="CDD" id="cd11642">
    <property type="entry name" value="SUMT"/>
    <property type="match status" value="1"/>
</dbReference>
<evidence type="ECO:0000313" key="16">
    <source>
        <dbReference type="Proteomes" id="UP001217754"/>
    </source>
</evidence>
<evidence type="ECO:0000256" key="7">
    <source>
        <dbReference type="ARBA" id="ARBA00023027"/>
    </source>
</evidence>
<keyword evidence="5" id="KW-0949">S-adenosyl-L-methionine</keyword>
<dbReference type="InterPro" id="IPR014776">
    <property type="entry name" value="4pyrrole_Mease_sub2"/>
</dbReference>
<sequence length="655" mass="69984">MTASLLVAHKPEGRALLVVGANKLAAIRVQAAHAAGMVPIVVWSGTYEESHTELQAAVRKEAFHVIAHDALFPEGTGGEEACANAWNALFDEVDVDASLFAVCVTDTLAPEGTDTGRRLARCALLATLCRKRRLPINVTDQPDLCDFSFPATHRFPCTSDGAQVPSPLQISVTTNGRGCRLAGRIRRTLVAALPANVGDAVERIGEMREIAKQEDGTNGELEDDPRLDTLGYKPEKRDSAQHRRMRWVAQISEYWPLERLARLTTDEMHGLLAEQLHNASDSPARGTPEADVRPPKRSRHALRLGAGTEKGRVFLLGSGPGHPGLLTVAAHHILTSPETDLILSDKLVPTSVLALIPESTPLVIAKKFPGNAEGAQSELIALAKDATQQGKTVVRLKQGDPYVYGRGGEELVAFREAGIECAVIPGISSALAGPLLVNIPVTQRGAADSLVLCTGVGRGGRRVSLPGYERGRTLLILMGVARLRAVVETLTGASSEGRKGAAYPLHTPIAIVERASSSDQRVIATTLDRIVDTIENKVPDGQRPPSMMVVGWAVLSLAGAVAGNGVMDDEETCLASHPEDAERRLAQLDAERIARWLGGNAFLTHEGLPEGYKLLDPYLSAPKSHDLGTRSESGWAAPRYQNAPTGGWTAGEHAP</sequence>
<keyword evidence="7" id="KW-0520">NAD</keyword>
<evidence type="ECO:0000256" key="5">
    <source>
        <dbReference type="ARBA" id="ARBA00022691"/>
    </source>
</evidence>
<protein>
    <recommendedName>
        <fullName evidence="1">precorrin-2 dehydrogenase</fullName>
        <ecNumber evidence="1">1.3.1.76</ecNumber>
    </recommendedName>
</protein>
<dbReference type="Pfam" id="PF14823">
    <property type="entry name" value="Sirohm_synth_C"/>
    <property type="match status" value="1"/>
</dbReference>
<comment type="similarity">
    <text evidence="9">In the N-terminal section; belongs to the precorrin methyltransferase family.</text>
</comment>
<evidence type="ECO:0000256" key="11">
    <source>
        <dbReference type="SAM" id="MobiDB-lite"/>
    </source>
</evidence>
<evidence type="ECO:0000256" key="6">
    <source>
        <dbReference type="ARBA" id="ARBA00023002"/>
    </source>
</evidence>
<dbReference type="EMBL" id="CP119963">
    <property type="protein sequence ID" value="WFD40174.1"/>
    <property type="molecule type" value="Genomic_DNA"/>
</dbReference>
<keyword evidence="3 10" id="KW-0489">Methyltransferase</keyword>
<feature type="domain" description="Siroheme biosynthesis protein Met8 C-terminal" evidence="13">
    <location>
        <begin position="194"/>
        <end position="276"/>
    </location>
</feature>
<dbReference type="SUPFAM" id="SSF53790">
    <property type="entry name" value="Tetrapyrrole methylase"/>
    <property type="match status" value="1"/>
</dbReference>
<comment type="similarity">
    <text evidence="10">Belongs to the precorrin methyltransferase family.</text>
</comment>
<keyword evidence="4 10" id="KW-0808">Transferase</keyword>
<dbReference type="PANTHER" id="PTHR45790">
    <property type="entry name" value="SIROHEME SYNTHASE-RELATED"/>
    <property type="match status" value="1"/>
</dbReference>
<dbReference type="GO" id="GO:0032259">
    <property type="term" value="P:methylation"/>
    <property type="evidence" value="ECO:0007669"/>
    <property type="project" value="UniProtKB-KW"/>
</dbReference>
<gene>
    <name evidence="15" type="primary">MET1</name>
    <name evidence="15" type="ORF">MJAP1_003160</name>
</gene>
<dbReference type="SUPFAM" id="SSF75615">
    <property type="entry name" value="Siroheme synthase middle domains-like"/>
    <property type="match status" value="1"/>
</dbReference>